<evidence type="ECO:0000256" key="1">
    <source>
        <dbReference type="ARBA" id="ARBA00004777"/>
    </source>
</evidence>
<dbReference type="GO" id="GO:0009086">
    <property type="term" value="P:methionine biosynthetic process"/>
    <property type="evidence" value="ECO:0007669"/>
    <property type="project" value="UniProtKB-KW"/>
</dbReference>
<dbReference type="InterPro" id="IPR020630">
    <property type="entry name" value="THF_DH/CycHdrlase_cat_dom"/>
</dbReference>
<reference evidence="12" key="1">
    <citation type="submission" date="2017-09" db="EMBL/GenBank/DDBJ databases">
        <title>Depth-based differentiation of microbial function through sediment-hosted aquifers and enrichment of novel symbionts in the deep terrestrial subsurface.</title>
        <authorList>
            <person name="Probst A.J."/>
            <person name="Ladd B."/>
            <person name="Jarett J.K."/>
            <person name="Geller-Mcgrath D.E."/>
            <person name="Sieber C.M.K."/>
            <person name="Emerson J.B."/>
            <person name="Anantharaman K."/>
            <person name="Thomas B.C."/>
            <person name="Malmstrom R."/>
            <person name="Stieglmeier M."/>
            <person name="Klingl A."/>
            <person name="Woyke T."/>
            <person name="Ryan C.M."/>
            <person name="Banfield J.F."/>
        </authorList>
    </citation>
    <scope>NUCLEOTIDE SEQUENCE [LARGE SCALE GENOMIC DNA]</scope>
</reference>
<keyword evidence="3" id="KW-0658">Purine biosynthesis</keyword>
<gene>
    <name evidence="11" type="ORF">COS93_00400</name>
</gene>
<name>A0A2M6Z4A9_9BACT</name>
<dbReference type="InterPro" id="IPR036291">
    <property type="entry name" value="NAD(P)-bd_dom_sf"/>
</dbReference>
<protein>
    <recommendedName>
        <fullName evidence="13">Methenyltetrahydrofolate cyclohydrolase</fullName>
    </recommendedName>
</protein>
<dbReference type="Gene3D" id="3.40.50.720">
    <property type="entry name" value="NAD(P)-binding Rossmann-like Domain"/>
    <property type="match status" value="1"/>
</dbReference>
<feature type="domain" description="Tetrahydrofolate dehydrogenase/cyclohydrolase NAD(P)-binding" evidence="10">
    <location>
        <begin position="129"/>
        <end position="260"/>
    </location>
</feature>
<dbReference type="SUPFAM" id="SSF53223">
    <property type="entry name" value="Aminoacid dehydrogenase-like, N-terminal domain"/>
    <property type="match status" value="1"/>
</dbReference>
<evidence type="ECO:0000256" key="6">
    <source>
        <dbReference type="ARBA" id="ARBA00023002"/>
    </source>
</evidence>
<dbReference type="Pfam" id="PF00763">
    <property type="entry name" value="THF_DHG_CYH"/>
    <property type="match status" value="1"/>
</dbReference>
<evidence type="ECO:0000313" key="12">
    <source>
        <dbReference type="Proteomes" id="UP000228777"/>
    </source>
</evidence>
<evidence type="ECO:0008006" key="13">
    <source>
        <dbReference type="Google" id="ProtNLM"/>
    </source>
</evidence>
<dbReference type="InterPro" id="IPR000672">
    <property type="entry name" value="THF_DH/CycHdrlase"/>
</dbReference>
<dbReference type="EMBL" id="PEWP01000009">
    <property type="protein sequence ID" value="PIU47226.1"/>
    <property type="molecule type" value="Genomic_DNA"/>
</dbReference>
<evidence type="ECO:0000256" key="2">
    <source>
        <dbReference type="ARBA" id="ARBA00022563"/>
    </source>
</evidence>
<keyword evidence="4" id="KW-0378">Hydrolase</keyword>
<dbReference type="GO" id="GO:0005829">
    <property type="term" value="C:cytosol"/>
    <property type="evidence" value="ECO:0007669"/>
    <property type="project" value="TreeGrafter"/>
</dbReference>
<dbReference type="GO" id="GO:0035999">
    <property type="term" value="P:tetrahydrofolate interconversion"/>
    <property type="evidence" value="ECO:0007669"/>
    <property type="project" value="TreeGrafter"/>
</dbReference>
<evidence type="ECO:0000256" key="5">
    <source>
        <dbReference type="ARBA" id="ARBA00022857"/>
    </source>
</evidence>
<dbReference type="Pfam" id="PF02882">
    <property type="entry name" value="THF_DHG_CYH_C"/>
    <property type="match status" value="1"/>
</dbReference>
<organism evidence="11 12">
    <name type="scientific">bacterium (Candidatus Gribaldobacteria) CG07_land_8_20_14_0_80_33_18</name>
    <dbReference type="NCBI Taxonomy" id="2014272"/>
    <lineage>
        <taxon>Bacteria</taxon>
        <taxon>Candidatus Gribaldobacteria</taxon>
    </lineage>
</organism>
<keyword evidence="7" id="KW-0028">Amino-acid biosynthesis</keyword>
<keyword evidence="2" id="KW-0554">One-carbon metabolism</keyword>
<feature type="domain" description="Tetrahydrofolate dehydrogenase/cyclohydrolase catalytic" evidence="9">
    <location>
        <begin position="4"/>
        <end position="112"/>
    </location>
</feature>
<dbReference type="PANTHER" id="PTHR48099:SF5">
    <property type="entry name" value="C-1-TETRAHYDROFOLATE SYNTHASE, CYTOPLASMIC"/>
    <property type="match status" value="1"/>
</dbReference>
<proteinExistence type="predicted"/>
<evidence type="ECO:0000256" key="4">
    <source>
        <dbReference type="ARBA" id="ARBA00022801"/>
    </source>
</evidence>
<dbReference type="SUPFAM" id="SSF51735">
    <property type="entry name" value="NAD(P)-binding Rossmann-fold domains"/>
    <property type="match status" value="1"/>
</dbReference>
<evidence type="ECO:0000259" key="10">
    <source>
        <dbReference type="Pfam" id="PF02882"/>
    </source>
</evidence>
<dbReference type="Proteomes" id="UP000228777">
    <property type="component" value="Unassembled WGS sequence"/>
</dbReference>
<evidence type="ECO:0000256" key="8">
    <source>
        <dbReference type="ARBA" id="ARBA00023268"/>
    </source>
</evidence>
<keyword evidence="6" id="KW-0560">Oxidoreductase</keyword>
<accession>A0A2M6Z4A9</accession>
<dbReference type="PANTHER" id="PTHR48099">
    <property type="entry name" value="C-1-TETRAHYDROFOLATE SYNTHASE, CYTOPLASMIC-RELATED"/>
    <property type="match status" value="1"/>
</dbReference>
<comment type="pathway">
    <text evidence="1">One-carbon metabolism; tetrahydrofolate interconversion.</text>
</comment>
<dbReference type="GO" id="GO:0004477">
    <property type="term" value="F:methenyltetrahydrofolate cyclohydrolase activity"/>
    <property type="evidence" value="ECO:0007669"/>
    <property type="project" value="TreeGrafter"/>
</dbReference>
<keyword evidence="5" id="KW-0521">NADP</keyword>
<keyword evidence="7" id="KW-0486">Methionine biosynthesis</keyword>
<dbReference type="GO" id="GO:0004488">
    <property type="term" value="F:methylenetetrahydrofolate dehydrogenase (NADP+) activity"/>
    <property type="evidence" value="ECO:0007669"/>
    <property type="project" value="InterPro"/>
</dbReference>
<evidence type="ECO:0000256" key="3">
    <source>
        <dbReference type="ARBA" id="ARBA00022755"/>
    </source>
</evidence>
<dbReference type="InterPro" id="IPR046346">
    <property type="entry name" value="Aminoacid_DH-like_N_sf"/>
</dbReference>
<dbReference type="InterPro" id="IPR020631">
    <property type="entry name" value="THF_DH/CycHdrlase_NAD-bd_dom"/>
</dbReference>
<sequence>MPEISGIKIAKKIIGRLKKQPKTQKILAAILIGKNPASLSFLSQKEKIAKELRIDFKIYKFPSKITTKKLCQKIRKLAKFKKIGGIIVQLPLEKHLDIKQILNSIAAQKDIDVLGKGKEIGLLSPAVGTVKEILKYKKIKPSKTKIAIVGLGFLVGRPIANWLKGKSECRKLYLLDKGKDFKILKNADIVISGVGKAGLIKPRMLKDNAIVIDFGCSFQNGKIKGDFDNSSREIKNIYFTPTPRGTGPILTAKLFENFYNVV</sequence>
<dbReference type="AlphaFoldDB" id="A0A2M6Z4A9"/>
<dbReference type="GO" id="GO:0006164">
    <property type="term" value="P:purine nucleotide biosynthetic process"/>
    <property type="evidence" value="ECO:0007669"/>
    <property type="project" value="UniProtKB-KW"/>
</dbReference>
<dbReference type="Gene3D" id="3.40.50.10860">
    <property type="entry name" value="Leucine Dehydrogenase, chain A, domain 1"/>
    <property type="match status" value="1"/>
</dbReference>
<evidence type="ECO:0000259" key="9">
    <source>
        <dbReference type="Pfam" id="PF00763"/>
    </source>
</evidence>
<comment type="caution">
    <text evidence="11">The sequence shown here is derived from an EMBL/GenBank/DDBJ whole genome shotgun (WGS) entry which is preliminary data.</text>
</comment>
<keyword evidence="8" id="KW-0511">Multifunctional enzyme</keyword>
<evidence type="ECO:0000256" key="7">
    <source>
        <dbReference type="ARBA" id="ARBA00023167"/>
    </source>
</evidence>
<evidence type="ECO:0000313" key="11">
    <source>
        <dbReference type="EMBL" id="PIU47226.1"/>
    </source>
</evidence>
<dbReference type="PRINTS" id="PR00085">
    <property type="entry name" value="THFDHDRGNASE"/>
</dbReference>